<evidence type="ECO:0000313" key="3">
    <source>
        <dbReference type="Proteomes" id="UP000027073"/>
    </source>
</evidence>
<evidence type="ECO:0000313" key="2">
    <source>
        <dbReference type="EMBL" id="KDQ31159.1"/>
    </source>
</evidence>
<feature type="region of interest" description="Disordered" evidence="1">
    <location>
        <begin position="1"/>
        <end position="27"/>
    </location>
</feature>
<dbReference type="InParanoid" id="A0A067NT88"/>
<dbReference type="HOGENOM" id="CLU_109055_0_0_1"/>
<dbReference type="EMBL" id="KL198006">
    <property type="protein sequence ID" value="KDQ31159.1"/>
    <property type="molecule type" value="Genomic_DNA"/>
</dbReference>
<dbReference type="SUPFAM" id="SSF54427">
    <property type="entry name" value="NTF2-like"/>
    <property type="match status" value="1"/>
</dbReference>
<dbReference type="InterPro" id="IPR032710">
    <property type="entry name" value="NTF2-like_dom_sf"/>
</dbReference>
<dbReference type="AlphaFoldDB" id="A0A067NT88"/>
<organism evidence="2 3">
    <name type="scientific">Pleurotus ostreatus (strain PC15)</name>
    <name type="common">Oyster mushroom</name>
    <dbReference type="NCBI Taxonomy" id="1137138"/>
    <lineage>
        <taxon>Eukaryota</taxon>
        <taxon>Fungi</taxon>
        <taxon>Dikarya</taxon>
        <taxon>Basidiomycota</taxon>
        <taxon>Agaricomycotina</taxon>
        <taxon>Agaricomycetes</taxon>
        <taxon>Agaricomycetidae</taxon>
        <taxon>Agaricales</taxon>
        <taxon>Pleurotineae</taxon>
        <taxon>Pleurotaceae</taxon>
        <taxon>Pleurotus</taxon>
    </lineage>
</organism>
<accession>A0A067NT88</accession>
<evidence type="ECO:0008006" key="4">
    <source>
        <dbReference type="Google" id="ProtNLM"/>
    </source>
</evidence>
<dbReference type="PANTHER" id="PTHR34213">
    <property type="entry name" value="NUCLEAR TRANSPORT FACTOR 2 (NTF2) FAMILY PROTEIN"/>
    <property type="match status" value="1"/>
</dbReference>
<sequence>MAPSEPRINASGLKPFETKGLPERQAQPHESAIIQSIKEMYSCSPTETTFDVYANDSQFHDPIGIANGRDSIRAQFVGLAKIFEKAEIPKFRVLENPASVPASTILIDQDVTYYRDSSKEPTKTLNSLLTITTNDKHQILHHTEEWNHEKSVSSEDGFFGMLNEQRKKLTATITHVAVGKDKTE</sequence>
<dbReference type="PANTHER" id="PTHR34213:SF2">
    <property type="entry name" value="NUCLEAR TRANSPORT FACTOR 2 (NTF2) FAMILY PROTEIN"/>
    <property type="match status" value="1"/>
</dbReference>
<gene>
    <name evidence="2" type="ORF">PLEOSDRAFT_1088671</name>
</gene>
<dbReference type="Proteomes" id="UP000027073">
    <property type="component" value="Unassembled WGS sequence"/>
</dbReference>
<evidence type="ECO:0000256" key="1">
    <source>
        <dbReference type="SAM" id="MobiDB-lite"/>
    </source>
</evidence>
<dbReference type="VEuPathDB" id="FungiDB:PLEOSDRAFT_1088671"/>
<name>A0A067NT88_PLEO1</name>
<protein>
    <recommendedName>
        <fullName evidence="4">SnoaL-like domain-containing protein</fullName>
    </recommendedName>
</protein>
<proteinExistence type="predicted"/>
<dbReference type="STRING" id="1137138.A0A067NT88"/>
<dbReference type="OrthoDB" id="2400485at2759"/>
<reference evidence="3" key="1">
    <citation type="journal article" date="2014" name="Proc. Natl. Acad. Sci. U.S.A.">
        <title>Extensive sampling of basidiomycete genomes demonstrates inadequacy of the white-rot/brown-rot paradigm for wood decay fungi.</title>
        <authorList>
            <person name="Riley R."/>
            <person name="Salamov A.A."/>
            <person name="Brown D.W."/>
            <person name="Nagy L.G."/>
            <person name="Floudas D."/>
            <person name="Held B.W."/>
            <person name="Levasseur A."/>
            <person name="Lombard V."/>
            <person name="Morin E."/>
            <person name="Otillar R."/>
            <person name="Lindquist E.A."/>
            <person name="Sun H."/>
            <person name="LaButti K.M."/>
            <person name="Schmutz J."/>
            <person name="Jabbour D."/>
            <person name="Luo H."/>
            <person name="Baker S.E."/>
            <person name="Pisabarro A.G."/>
            <person name="Walton J.D."/>
            <person name="Blanchette R.A."/>
            <person name="Henrissat B."/>
            <person name="Martin F."/>
            <person name="Cullen D."/>
            <person name="Hibbett D.S."/>
            <person name="Grigoriev I.V."/>
        </authorList>
    </citation>
    <scope>NUCLEOTIDE SEQUENCE [LARGE SCALE GENOMIC DNA]</scope>
    <source>
        <strain evidence="3">PC15</strain>
    </source>
</reference>